<dbReference type="AlphaFoldDB" id="T0HXA5"/>
<feature type="domain" description="CBS" evidence="3">
    <location>
        <begin position="1"/>
        <end position="59"/>
    </location>
</feature>
<keyword evidence="2" id="KW-0129">CBS domain</keyword>
<accession>T0HXA5</accession>
<reference evidence="4 5" key="1">
    <citation type="journal article" date="2013" name="Genome Announc.">
        <title>Draft Genome Sequence of a Hexachlorocyclohexane-Degrading Bacterium, Sphingobium baderi Strain LL03T.</title>
        <authorList>
            <person name="Kaur J."/>
            <person name="Verma H."/>
            <person name="Tripathi C."/>
            <person name="Khurana J.P."/>
            <person name="Lal R."/>
        </authorList>
    </citation>
    <scope>NUCLEOTIDE SEQUENCE [LARGE SCALE GENOMIC DNA]</scope>
    <source>
        <strain evidence="4 5">LL03</strain>
    </source>
</reference>
<dbReference type="PANTHER" id="PTHR48108">
    <property type="entry name" value="CBS DOMAIN-CONTAINING PROTEIN CBSX2, CHLOROPLASTIC"/>
    <property type="match status" value="1"/>
</dbReference>
<organism evidence="4 5">
    <name type="scientific">Sphingobium baderi LL03</name>
    <dbReference type="NCBI Taxonomy" id="1114964"/>
    <lineage>
        <taxon>Bacteria</taxon>
        <taxon>Pseudomonadati</taxon>
        <taxon>Pseudomonadota</taxon>
        <taxon>Alphaproteobacteria</taxon>
        <taxon>Sphingomonadales</taxon>
        <taxon>Sphingomonadaceae</taxon>
        <taxon>Sphingobium</taxon>
    </lineage>
</organism>
<feature type="domain" description="CBS" evidence="3">
    <location>
        <begin position="65"/>
        <end position="125"/>
    </location>
</feature>
<dbReference type="EMBL" id="ATIB01000050">
    <property type="protein sequence ID" value="EQB02189.1"/>
    <property type="molecule type" value="Genomic_DNA"/>
</dbReference>
<evidence type="ECO:0000256" key="1">
    <source>
        <dbReference type="ARBA" id="ARBA00022737"/>
    </source>
</evidence>
<evidence type="ECO:0000313" key="4">
    <source>
        <dbReference type="EMBL" id="EQB02189.1"/>
    </source>
</evidence>
<name>T0HXA5_9SPHN</name>
<dbReference type="InterPro" id="IPR000644">
    <property type="entry name" value="CBS_dom"/>
</dbReference>
<dbReference type="SMART" id="SM00116">
    <property type="entry name" value="CBS"/>
    <property type="match status" value="2"/>
</dbReference>
<evidence type="ECO:0000313" key="5">
    <source>
        <dbReference type="Proteomes" id="UP000015524"/>
    </source>
</evidence>
<dbReference type="Pfam" id="PF00571">
    <property type="entry name" value="CBS"/>
    <property type="match status" value="2"/>
</dbReference>
<dbReference type="eggNOG" id="COG0517">
    <property type="taxonomic scope" value="Bacteria"/>
</dbReference>
<dbReference type="InterPro" id="IPR051462">
    <property type="entry name" value="CBS_domain-containing"/>
</dbReference>
<dbReference type="PROSITE" id="PS51371">
    <property type="entry name" value="CBS"/>
    <property type="match status" value="2"/>
</dbReference>
<gene>
    <name evidence="4" type="ORF">L485_09245</name>
</gene>
<sequence>MTIEVQTISPATTVRDAARVMADQDIGALPVVEGKRIVGMLTDRDIAVRAAAVALGSDTPVSEIMTRDVQCCQSVEELDHALDEMGEQKVRRMPVLSKEGEMVGMLSLADIVCIDDDFRSIGRALRDICTPHGVHSQAARTRPDID</sequence>
<protein>
    <recommendedName>
        <fullName evidence="3">CBS domain-containing protein</fullName>
    </recommendedName>
</protein>
<dbReference type="Proteomes" id="UP000015524">
    <property type="component" value="Unassembled WGS sequence"/>
</dbReference>
<dbReference type="CDD" id="cd04622">
    <property type="entry name" value="CBS_pair_HRP1_like"/>
    <property type="match status" value="1"/>
</dbReference>
<evidence type="ECO:0000259" key="3">
    <source>
        <dbReference type="PROSITE" id="PS51371"/>
    </source>
</evidence>
<dbReference type="PANTHER" id="PTHR48108:SF34">
    <property type="entry name" value="CBS DOMAIN-CONTAINING PROTEIN YHCV"/>
    <property type="match status" value="1"/>
</dbReference>
<dbReference type="InterPro" id="IPR046342">
    <property type="entry name" value="CBS_dom_sf"/>
</dbReference>
<dbReference type="SUPFAM" id="SSF54631">
    <property type="entry name" value="CBS-domain pair"/>
    <property type="match status" value="1"/>
</dbReference>
<dbReference type="Gene3D" id="3.10.580.10">
    <property type="entry name" value="CBS-domain"/>
    <property type="match status" value="1"/>
</dbReference>
<proteinExistence type="predicted"/>
<keyword evidence="5" id="KW-1185">Reference proteome</keyword>
<comment type="caution">
    <text evidence="4">The sequence shown here is derived from an EMBL/GenBank/DDBJ whole genome shotgun (WGS) entry which is preliminary data.</text>
</comment>
<evidence type="ECO:0000256" key="2">
    <source>
        <dbReference type="PROSITE-ProRule" id="PRU00703"/>
    </source>
</evidence>
<dbReference type="PATRIC" id="fig|1114964.3.peg.1807"/>
<keyword evidence="1" id="KW-0677">Repeat</keyword>